<sequence>MSLSTSPYRCNPPYHPDPGKPDTPSAGKKLYLVCGRRVNKPGMYTLWASADAQYKYVSGATVKAYWDYNELRAAWHRHCDLGEHNHPADSLAHTQNSFHGPEERKHAVYKHNALTEETSLSNATKCRVHVQHNPAPPQSPEKGQAFDNFDHLMGFAGDNELPAPILPEGPAALKIKVKKKAKRYNNSEWEDEYFQPRTTRDLKIWYQIGQPFGEDCPTNYLGQSGDFMVLQDNGIHVLDVDFCCCTGAPSQVAQLLNHAPALSQAQPSSSPAYDFYNTLVILSDGMGLQKLLNRLPQFMNMVHKYRHLQMCKRAGCGHDPDGISATTAGELAIPCRACPHPDINVPEDWEKAPPEVAFIYFFHRQAIISDEVITVDLGNSLLRKMVLAIPQAMIHSRAFHSFTAGLREGHEEELTKCERMVREWETDTEDSENPYEYAEVEATTVADVLAWLAAEEHATLICDGTSTLVRSRTLLLGKFKALHDIQDTYMPGLRMWIAQQTPPLPTGNSTTPETIPIYLPSSLPANVRQMRRCGIFVQGCEHAPLPISSSTKNMDWQGAYTKSRELIDGMEDLIRSAAIRHRIARAALYSLHGHGSWEQIFQELRQEDICGMNERALNDKQKEEN</sequence>
<reference evidence="3" key="1">
    <citation type="submission" date="2020-05" db="EMBL/GenBank/DDBJ databases">
        <title>Mycena genomes resolve the evolution of fungal bioluminescence.</title>
        <authorList>
            <person name="Tsai I.J."/>
        </authorList>
    </citation>
    <scope>NUCLEOTIDE SEQUENCE</scope>
    <source>
        <strain evidence="3">CCC161011</strain>
    </source>
</reference>
<evidence type="ECO:0000313" key="4">
    <source>
        <dbReference type="Proteomes" id="UP000620124"/>
    </source>
</evidence>
<organism evidence="3 4">
    <name type="scientific">Mycena venus</name>
    <dbReference type="NCBI Taxonomy" id="2733690"/>
    <lineage>
        <taxon>Eukaryota</taxon>
        <taxon>Fungi</taxon>
        <taxon>Dikarya</taxon>
        <taxon>Basidiomycota</taxon>
        <taxon>Agaricomycotina</taxon>
        <taxon>Agaricomycetes</taxon>
        <taxon>Agaricomycetidae</taxon>
        <taxon>Agaricales</taxon>
        <taxon>Marasmiineae</taxon>
        <taxon>Mycenaceae</taxon>
        <taxon>Mycena</taxon>
    </lineage>
</organism>
<dbReference type="EMBL" id="JACAZI010000046">
    <property type="protein sequence ID" value="KAF7326474.1"/>
    <property type="molecule type" value="Genomic_DNA"/>
</dbReference>
<dbReference type="Proteomes" id="UP000620124">
    <property type="component" value="Unassembled WGS sequence"/>
</dbReference>
<protein>
    <submittedName>
        <fullName evidence="3">CxC2 domain-containing protein</fullName>
    </submittedName>
</protein>
<dbReference type="InterPro" id="IPR041457">
    <property type="entry name" value="CxC2_KDZ-assoc"/>
</dbReference>
<feature type="region of interest" description="Disordered" evidence="1">
    <location>
        <begin position="1"/>
        <end position="25"/>
    </location>
</feature>
<name>A0A8H6WPV4_9AGAR</name>
<accession>A0A8H6WPV4</accession>
<evidence type="ECO:0000313" key="3">
    <source>
        <dbReference type="EMBL" id="KAF7326474.1"/>
    </source>
</evidence>
<gene>
    <name evidence="3" type="ORF">MVEN_02614500</name>
</gene>
<evidence type="ECO:0000256" key="1">
    <source>
        <dbReference type="SAM" id="MobiDB-lite"/>
    </source>
</evidence>
<evidence type="ECO:0000259" key="2">
    <source>
        <dbReference type="Pfam" id="PF18803"/>
    </source>
</evidence>
<dbReference type="OrthoDB" id="3235114at2759"/>
<proteinExistence type="predicted"/>
<feature type="domain" description="CxC2-like cysteine cluster KDZ transposase-associated" evidence="2">
    <location>
        <begin position="201"/>
        <end position="258"/>
    </location>
</feature>
<comment type="caution">
    <text evidence="3">The sequence shown here is derived from an EMBL/GenBank/DDBJ whole genome shotgun (WGS) entry which is preliminary data.</text>
</comment>
<dbReference type="AlphaFoldDB" id="A0A8H6WPV4"/>
<keyword evidence="4" id="KW-1185">Reference proteome</keyword>
<dbReference type="Pfam" id="PF18803">
    <property type="entry name" value="CxC2"/>
    <property type="match status" value="1"/>
</dbReference>